<keyword evidence="4" id="KW-1185">Reference proteome</keyword>
<keyword evidence="2" id="KW-1133">Transmembrane helix</keyword>
<organism evidence="3 4">
    <name type="scientific">Amycolatopsis samaneae</name>
    <dbReference type="NCBI Taxonomy" id="664691"/>
    <lineage>
        <taxon>Bacteria</taxon>
        <taxon>Bacillati</taxon>
        <taxon>Actinomycetota</taxon>
        <taxon>Actinomycetes</taxon>
        <taxon>Pseudonocardiales</taxon>
        <taxon>Pseudonocardiaceae</taxon>
        <taxon>Amycolatopsis</taxon>
    </lineage>
</organism>
<evidence type="ECO:0000256" key="1">
    <source>
        <dbReference type="SAM" id="MobiDB-lite"/>
    </source>
</evidence>
<feature type="transmembrane region" description="Helical" evidence="2">
    <location>
        <begin position="16"/>
        <end position="43"/>
    </location>
</feature>
<keyword evidence="2" id="KW-0812">Transmembrane</keyword>
<gene>
    <name evidence="3" type="ORF">ACFSYJ_14615</name>
</gene>
<dbReference type="RefSeq" id="WP_345402976.1">
    <property type="nucleotide sequence ID" value="NZ_BAABHG010000014.1"/>
</dbReference>
<proteinExistence type="predicted"/>
<comment type="caution">
    <text evidence="3">The sequence shown here is derived from an EMBL/GenBank/DDBJ whole genome shotgun (WGS) entry which is preliminary data.</text>
</comment>
<sequence length="71" mass="7570">MDPRLWRLLVTGSLRLFLACTAPVVIQAPILVAVAGVLVALLVPAPTPLHPFTRSVRRANSADRHPDPPAG</sequence>
<name>A0ABW5GGY0_9PSEU</name>
<feature type="region of interest" description="Disordered" evidence="1">
    <location>
        <begin position="47"/>
        <end position="71"/>
    </location>
</feature>
<feature type="compositionally biased region" description="Basic and acidic residues" evidence="1">
    <location>
        <begin position="60"/>
        <end position="71"/>
    </location>
</feature>
<evidence type="ECO:0000313" key="4">
    <source>
        <dbReference type="Proteomes" id="UP001597419"/>
    </source>
</evidence>
<reference evidence="4" key="1">
    <citation type="journal article" date="2019" name="Int. J. Syst. Evol. Microbiol.">
        <title>The Global Catalogue of Microorganisms (GCM) 10K type strain sequencing project: providing services to taxonomists for standard genome sequencing and annotation.</title>
        <authorList>
            <consortium name="The Broad Institute Genomics Platform"/>
            <consortium name="The Broad Institute Genome Sequencing Center for Infectious Disease"/>
            <person name="Wu L."/>
            <person name="Ma J."/>
        </authorList>
    </citation>
    <scope>NUCLEOTIDE SEQUENCE [LARGE SCALE GENOMIC DNA]</scope>
    <source>
        <strain evidence="4">CGMCC 4.7643</strain>
    </source>
</reference>
<evidence type="ECO:0000313" key="3">
    <source>
        <dbReference type="EMBL" id="MFD2459845.1"/>
    </source>
</evidence>
<accession>A0ABW5GGY0</accession>
<keyword evidence="2" id="KW-0472">Membrane</keyword>
<evidence type="ECO:0000256" key="2">
    <source>
        <dbReference type="SAM" id="Phobius"/>
    </source>
</evidence>
<protein>
    <submittedName>
        <fullName evidence="3">Uncharacterized protein</fullName>
    </submittedName>
</protein>
<dbReference type="Proteomes" id="UP001597419">
    <property type="component" value="Unassembled WGS sequence"/>
</dbReference>
<dbReference type="EMBL" id="JBHUKU010000007">
    <property type="protein sequence ID" value="MFD2459845.1"/>
    <property type="molecule type" value="Genomic_DNA"/>
</dbReference>